<dbReference type="InterPro" id="IPR003673">
    <property type="entry name" value="CoA-Trfase_fam_III"/>
</dbReference>
<dbReference type="SUPFAM" id="SSF89796">
    <property type="entry name" value="CoA-transferase family III (CaiB/BaiF)"/>
    <property type="match status" value="1"/>
</dbReference>
<dbReference type="Gene3D" id="3.30.1540.10">
    <property type="entry name" value="formyl-coa transferase, domain 3"/>
    <property type="match status" value="1"/>
</dbReference>
<dbReference type="InterPro" id="IPR023606">
    <property type="entry name" value="CoA-Trfase_III_dom_1_sf"/>
</dbReference>
<dbReference type="RefSeq" id="WP_133771179.1">
    <property type="nucleotide sequence ID" value="NZ_SNZR01000013.1"/>
</dbReference>
<gene>
    <name evidence="1" type="ORF">EV668_2909</name>
</gene>
<keyword evidence="1" id="KW-0808">Transferase</keyword>
<proteinExistence type="predicted"/>
<keyword evidence="2" id="KW-1185">Reference proteome</keyword>
<dbReference type="PANTHER" id="PTHR48228">
    <property type="entry name" value="SUCCINYL-COA--D-CITRAMALATE COA-TRANSFERASE"/>
    <property type="match status" value="1"/>
</dbReference>
<sequence>MKLRGIRVVDLSVFLPGPYLSMSLADHGAEVIKVEAPGEGDPGRHIGLSDGPDTVFFRNVNRGKKSVVVDLKNPEERERLLRLVDTADVFIEAFRPGVAERLGVDYATLSARNPGLVYASLSAFGQSGPYRNRPAHDMATEALAGVIGITLGEDDKPAIPGLPVADILTALQGLSGILMALLRRTQTGRGDYIDLSMHESVLAATTNVLGPTFAEGRQPIPKHERTTGGSAFYRIYETADGRHLTLAGQEPKFIRNLLSALGRLDLAPLCEQGPGPHQAPVVAFLAETFRTRPLAEWVSWFEPLDVCFAPVNTLPEALADPQVEARGAVLRDEAGRPHLAPVIRFLHEPAEPRLAVPAMGQHNGDML</sequence>
<accession>A0A4R7BW31</accession>
<dbReference type="InterPro" id="IPR044855">
    <property type="entry name" value="CoA-Trfase_III_dom3_sf"/>
</dbReference>
<dbReference type="InterPro" id="IPR050509">
    <property type="entry name" value="CoA-transferase_III"/>
</dbReference>
<dbReference type="AlphaFoldDB" id="A0A4R7BW31"/>
<protein>
    <submittedName>
        <fullName evidence="1">Crotonobetainyl-CoA:carnitine CoA-transferase CaiB-like acyl-CoA transferase</fullName>
    </submittedName>
</protein>
<evidence type="ECO:0000313" key="2">
    <source>
        <dbReference type="Proteomes" id="UP000295122"/>
    </source>
</evidence>
<organism evidence="1 2">
    <name type="scientific">Enterovirga rhinocerotis</name>
    <dbReference type="NCBI Taxonomy" id="1339210"/>
    <lineage>
        <taxon>Bacteria</taxon>
        <taxon>Pseudomonadati</taxon>
        <taxon>Pseudomonadota</taxon>
        <taxon>Alphaproteobacteria</taxon>
        <taxon>Hyphomicrobiales</taxon>
        <taxon>Methylobacteriaceae</taxon>
        <taxon>Enterovirga</taxon>
    </lineage>
</organism>
<dbReference type="Pfam" id="PF02515">
    <property type="entry name" value="CoA_transf_3"/>
    <property type="match status" value="1"/>
</dbReference>
<dbReference type="OrthoDB" id="9806585at2"/>
<dbReference type="Gene3D" id="3.40.50.10540">
    <property type="entry name" value="Crotonobetainyl-coa:carnitine coa-transferase, domain 1"/>
    <property type="match status" value="1"/>
</dbReference>
<name>A0A4R7BW31_9HYPH</name>
<reference evidence="1 2" key="1">
    <citation type="submission" date="2019-03" db="EMBL/GenBank/DDBJ databases">
        <title>Genomic Encyclopedia of Type Strains, Phase IV (KMG-IV): sequencing the most valuable type-strain genomes for metagenomic binning, comparative biology and taxonomic classification.</title>
        <authorList>
            <person name="Goeker M."/>
        </authorList>
    </citation>
    <scope>NUCLEOTIDE SEQUENCE [LARGE SCALE GENOMIC DNA]</scope>
    <source>
        <strain evidence="1 2">DSM 25903</strain>
    </source>
</reference>
<comment type="caution">
    <text evidence="1">The sequence shown here is derived from an EMBL/GenBank/DDBJ whole genome shotgun (WGS) entry which is preliminary data.</text>
</comment>
<dbReference type="GO" id="GO:0016740">
    <property type="term" value="F:transferase activity"/>
    <property type="evidence" value="ECO:0007669"/>
    <property type="project" value="UniProtKB-KW"/>
</dbReference>
<evidence type="ECO:0000313" key="1">
    <source>
        <dbReference type="EMBL" id="TDR90070.1"/>
    </source>
</evidence>
<dbReference type="Proteomes" id="UP000295122">
    <property type="component" value="Unassembled WGS sequence"/>
</dbReference>
<dbReference type="PANTHER" id="PTHR48228:SF5">
    <property type="entry name" value="ALPHA-METHYLACYL-COA RACEMASE"/>
    <property type="match status" value="1"/>
</dbReference>
<dbReference type="EMBL" id="SNZR01000013">
    <property type="protein sequence ID" value="TDR90070.1"/>
    <property type="molecule type" value="Genomic_DNA"/>
</dbReference>